<gene>
    <name evidence="1" type="ORF">AVE30378_06389</name>
</gene>
<evidence type="ECO:0000313" key="1">
    <source>
        <dbReference type="EMBL" id="SSW74035.1"/>
    </source>
</evidence>
<evidence type="ECO:0000313" key="2">
    <source>
        <dbReference type="Proteomes" id="UP000289465"/>
    </source>
</evidence>
<dbReference type="EMBL" id="UFQC01000098">
    <property type="protein sequence ID" value="SSW74035.1"/>
    <property type="molecule type" value="Genomic_DNA"/>
</dbReference>
<name>A0A446D1T6_9BURK</name>
<accession>A0A446D1T6</accession>
<protein>
    <submittedName>
        <fullName evidence="1">Uncharacterized protein</fullName>
    </submittedName>
</protein>
<proteinExistence type="predicted"/>
<sequence>MAIGASSLTVIVTLSPGRTISLSAGRSIVPVTSVVRK</sequence>
<dbReference type="AlphaFoldDB" id="A0A446D1T6"/>
<organism evidence="1 2">
    <name type="scientific">Achromobacter veterisilvae</name>
    <dbReference type="NCBI Taxonomy" id="2069367"/>
    <lineage>
        <taxon>Bacteria</taxon>
        <taxon>Pseudomonadati</taxon>
        <taxon>Pseudomonadota</taxon>
        <taxon>Betaproteobacteria</taxon>
        <taxon>Burkholderiales</taxon>
        <taxon>Alcaligenaceae</taxon>
        <taxon>Achromobacter</taxon>
    </lineage>
</organism>
<reference evidence="1 2" key="1">
    <citation type="submission" date="2018-07" db="EMBL/GenBank/DDBJ databases">
        <authorList>
            <person name="Peeters C."/>
        </authorList>
    </citation>
    <scope>NUCLEOTIDE SEQUENCE [LARGE SCALE GENOMIC DNA]</scope>
    <source>
        <strain evidence="1 2">LMG 30378</strain>
    </source>
</reference>
<dbReference type="Proteomes" id="UP000289465">
    <property type="component" value="Unassembled WGS sequence"/>
</dbReference>